<reference evidence="6 7" key="1">
    <citation type="journal article" date="2016" name="Nat. Commun.">
        <title>Ectomycorrhizal ecology is imprinted in the genome of the dominant symbiotic fungus Cenococcum geophilum.</title>
        <authorList>
            <consortium name="DOE Joint Genome Institute"/>
            <person name="Peter M."/>
            <person name="Kohler A."/>
            <person name="Ohm R.A."/>
            <person name="Kuo A."/>
            <person name="Krutzmann J."/>
            <person name="Morin E."/>
            <person name="Arend M."/>
            <person name="Barry K.W."/>
            <person name="Binder M."/>
            <person name="Choi C."/>
            <person name="Clum A."/>
            <person name="Copeland A."/>
            <person name="Grisel N."/>
            <person name="Haridas S."/>
            <person name="Kipfer T."/>
            <person name="LaButti K."/>
            <person name="Lindquist E."/>
            <person name="Lipzen A."/>
            <person name="Maire R."/>
            <person name="Meier B."/>
            <person name="Mihaltcheva S."/>
            <person name="Molinier V."/>
            <person name="Murat C."/>
            <person name="Poggeler S."/>
            <person name="Quandt C.A."/>
            <person name="Sperisen C."/>
            <person name="Tritt A."/>
            <person name="Tisserant E."/>
            <person name="Crous P.W."/>
            <person name="Henrissat B."/>
            <person name="Nehls U."/>
            <person name="Egli S."/>
            <person name="Spatafora J.W."/>
            <person name="Grigoriev I.V."/>
            <person name="Martin F.M."/>
        </authorList>
    </citation>
    <scope>NUCLEOTIDE SEQUENCE [LARGE SCALE GENOMIC DNA]</scope>
    <source>
        <strain evidence="6 7">CBS 207.34</strain>
    </source>
</reference>
<dbReference type="Gene3D" id="1.10.600.10">
    <property type="entry name" value="Farnesyl Diphosphate Synthase"/>
    <property type="match status" value="2"/>
</dbReference>
<dbReference type="InterPro" id="IPR008949">
    <property type="entry name" value="Isoprenoid_synthase_dom_sf"/>
</dbReference>
<dbReference type="PROSITE" id="PS00723">
    <property type="entry name" value="POLYPRENYL_SYNTHASE_1"/>
    <property type="match status" value="1"/>
</dbReference>
<dbReference type="InterPro" id="IPR000092">
    <property type="entry name" value="Polyprenyl_synt"/>
</dbReference>
<dbReference type="Pfam" id="PF00348">
    <property type="entry name" value="polyprenyl_synt"/>
    <property type="match status" value="1"/>
</dbReference>
<sequence>MRYKFSTVLSSSEYETEGLCDGISVRKHIAADLEEIGTFQAQADWAKLVGPLDNYKGGLGPGHSFMAVSLPECQPERFEIVSYANEFAFLHDDVTDIANQENGNAENDEVLEAFREAAQDGKIDNLKSGKRQIQAKILSTMISIDRGRAMAAMKAWAAFIEQGAGRQNHTHFRTLDEYLPYRAMDVGHMFWHALVTFGCALTIPEEERELCKELVLPAVYAASLTNDLFSYDKEYEAAQMAGFPYVINALWVLMDQHSISLEEAKLRCRARIKKEVSKYVKIIRETKARTDVSDEIKRYVEMMQYSVSGNVVWSLQCPRYHKHARYNELQLLRAMHGVEKYPARYQLPDQIKHRRSESDCAAEQVTEAAEGPTFRKRAKTDENFYGPGESGDRSGSGTDPACNPSMSPEQEEAWDVADLVLGKKLPRLKEDVVLEPYHYVSSLPSKGVRDMAIDGMNFWLEVLLQSTAAIKSIINMLHSSSLMLDDVEDHSQLRRGKPSAHVIYGEAQTINSATYQYIQAIVQLRKLNNPDCLDIFIDEIRELFVGQSYDLFWTSKMVCPSITEYLQMVDGKTGGLFRLLTRLMVAESQHGSRADFDRLCCLLGRYFQIRDDYQNLTSHDYMAQKGFCEDLDEGKYSLPLIHVLKHTAHSTQLKDLMAQRRVTSKCTLEQKQIILGYMQEAGSLEYTLQMLRWLHVELEGEMSQLENSFGKENHELRLILELLKVS</sequence>
<proteinExistence type="predicted"/>
<dbReference type="GO" id="GO:0046872">
    <property type="term" value="F:metal ion binding"/>
    <property type="evidence" value="ECO:0007669"/>
    <property type="project" value="UniProtKB-KW"/>
</dbReference>
<evidence type="ECO:0000313" key="7">
    <source>
        <dbReference type="Proteomes" id="UP000250140"/>
    </source>
</evidence>
<dbReference type="SFLD" id="SFLDS00005">
    <property type="entry name" value="Isoprenoid_Synthase_Type_I"/>
    <property type="match status" value="1"/>
</dbReference>
<dbReference type="SUPFAM" id="SSF48576">
    <property type="entry name" value="Terpenoid synthases"/>
    <property type="match status" value="2"/>
</dbReference>
<evidence type="ECO:0000256" key="2">
    <source>
        <dbReference type="ARBA" id="ARBA00022679"/>
    </source>
</evidence>
<evidence type="ECO:0000256" key="3">
    <source>
        <dbReference type="ARBA" id="ARBA00022723"/>
    </source>
</evidence>
<dbReference type="PROSITE" id="PS00444">
    <property type="entry name" value="POLYPRENYL_SYNTHASE_2"/>
    <property type="match status" value="1"/>
</dbReference>
<dbReference type="PANTHER" id="PTHR12001">
    <property type="entry name" value="GERANYLGERANYL PYROPHOSPHATE SYNTHASE"/>
    <property type="match status" value="1"/>
</dbReference>
<dbReference type="EC" id="2.5.1.29" evidence="1"/>
<feature type="region of interest" description="Disordered" evidence="5">
    <location>
        <begin position="356"/>
        <end position="409"/>
    </location>
</feature>
<dbReference type="InterPro" id="IPR033749">
    <property type="entry name" value="Polyprenyl_synt_CS"/>
</dbReference>
<keyword evidence="4" id="KW-0460">Magnesium</keyword>
<evidence type="ECO:0000256" key="1">
    <source>
        <dbReference type="ARBA" id="ARBA00012382"/>
    </source>
</evidence>
<evidence type="ECO:0000256" key="5">
    <source>
        <dbReference type="SAM" id="MobiDB-lite"/>
    </source>
</evidence>
<keyword evidence="2" id="KW-0808">Transferase</keyword>
<dbReference type="GO" id="GO:0043386">
    <property type="term" value="P:mycotoxin biosynthetic process"/>
    <property type="evidence" value="ECO:0007669"/>
    <property type="project" value="UniProtKB-ARBA"/>
</dbReference>
<keyword evidence="3" id="KW-0479">Metal-binding</keyword>
<dbReference type="EMBL" id="KV749419">
    <property type="protein sequence ID" value="OCL09522.1"/>
    <property type="molecule type" value="Genomic_DNA"/>
</dbReference>
<dbReference type="PANTHER" id="PTHR12001:SF72">
    <property type="entry name" value="THIJ_PFPI FAMILY PROTEIN (AFU_ORTHOLOGUE AFUA_3G01210)-RELATED"/>
    <property type="match status" value="1"/>
</dbReference>
<evidence type="ECO:0000313" key="6">
    <source>
        <dbReference type="EMBL" id="OCL09522.1"/>
    </source>
</evidence>
<keyword evidence="7" id="KW-1185">Reference proteome</keyword>
<dbReference type="GO" id="GO:0008299">
    <property type="term" value="P:isoprenoid biosynthetic process"/>
    <property type="evidence" value="ECO:0007669"/>
    <property type="project" value="InterPro"/>
</dbReference>
<protein>
    <recommendedName>
        <fullName evidence="1">geranylgeranyl diphosphate synthase</fullName>
        <ecNumber evidence="1">2.5.1.29</ecNumber>
    </recommendedName>
</protein>
<gene>
    <name evidence="6" type="ORF">AOQ84DRAFT_291068</name>
</gene>
<name>A0A8E2F2T8_9PEZI</name>
<dbReference type="Pfam" id="PF19086">
    <property type="entry name" value="Terpene_syn_C_2"/>
    <property type="match status" value="1"/>
</dbReference>
<dbReference type="AlphaFoldDB" id="A0A8E2F2T8"/>
<organism evidence="6 7">
    <name type="scientific">Glonium stellatum</name>
    <dbReference type="NCBI Taxonomy" id="574774"/>
    <lineage>
        <taxon>Eukaryota</taxon>
        <taxon>Fungi</taxon>
        <taxon>Dikarya</taxon>
        <taxon>Ascomycota</taxon>
        <taxon>Pezizomycotina</taxon>
        <taxon>Dothideomycetes</taxon>
        <taxon>Pleosporomycetidae</taxon>
        <taxon>Gloniales</taxon>
        <taxon>Gloniaceae</taxon>
        <taxon>Glonium</taxon>
    </lineage>
</organism>
<accession>A0A8E2F2T8</accession>
<dbReference type="OrthoDB" id="6921389at2759"/>
<evidence type="ECO:0000256" key="4">
    <source>
        <dbReference type="ARBA" id="ARBA00022842"/>
    </source>
</evidence>
<dbReference type="GO" id="GO:0046165">
    <property type="term" value="P:alcohol biosynthetic process"/>
    <property type="evidence" value="ECO:0007669"/>
    <property type="project" value="UniProtKB-ARBA"/>
</dbReference>
<dbReference type="GO" id="GO:0004311">
    <property type="term" value="F:geranylgeranyl diphosphate synthase activity"/>
    <property type="evidence" value="ECO:0007669"/>
    <property type="project" value="UniProtKB-EC"/>
</dbReference>
<dbReference type="Proteomes" id="UP000250140">
    <property type="component" value="Unassembled WGS sequence"/>
</dbReference>